<evidence type="ECO:0000313" key="2">
    <source>
        <dbReference type="EMBL" id="QHU21666.1"/>
    </source>
</evidence>
<proteinExistence type="predicted"/>
<accession>A0A6C0KX13</accession>
<feature type="compositionally biased region" description="Basic residues" evidence="1">
    <location>
        <begin position="123"/>
        <end position="163"/>
    </location>
</feature>
<feature type="compositionally biased region" description="Basic and acidic residues" evidence="1">
    <location>
        <begin position="10"/>
        <end position="23"/>
    </location>
</feature>
<evidence type="ECO:0000256" key="1">
    <source>
        <dbReference type="SAM" id="MobiDB-lite"/>
    </source>
</evidence>
<feature type="region of interest" description="Disordered" evidence="1">
    <location>
        <begin position="1"/>
        <end position="24"/>
    </location>
</feature>
<dbReference type="EMBL" id="MN740991">
    <property type="protein sequence ID" value="QHU21666.1"/>
    <property type="molecule type" value="Genomic_DNA"/>
</dbReference>
<reference evidence="2" key="1">
    <citation type="journal article" date="2020" name="Nature">
        <title>Giant virus diversity and host interactions through global metagenomics.</title>
        <authorList>
            <person name="Schulz F."/>
            <person name="Roux S."/>
            <person name="Paez-Espino D."/>
            <person name="Jungbluth S."/>
            <person name="Walsh D.A."/>
            <person name="Denef V.J."/>
            <person name="McMahon K.D."/>
            <person name="Konstantinidis K.T."/>
            <person name="Eloe-Fadrosh E.A."/>
            <person name="Kyrpides N.C."/>
            <person name="Woyke T."/>
        </authorList>
    </citation>
    <scope>NUCLEOTIDE SEQUENCE</scope>
    <source>
        <strain evidence="2">GVMAG-S-3300013094-109</strain>
    </source>
</reference>
<name>A0A6C0KX13_9ZZZZ</name>
<dbReference type="AlphaFoldDB" id="A0A6C0KX13"/>
<protein>
    <submittedName>
        <fullName evidence="2">Uncharacterized protein</fullName>
    </submittedName>
</protein>
<organism evidence="2">
    <name type="scientific">viral metagenome</name>
    <dbReference type="NCBI Taxonomy" id="1070528"/>
    <lineage>
        <taxon>unclassified sequences</taxon>
        <taxon>metagenomes</taxon>
        <taxon>organismal metagenomes</taxon>
    </lineage>
</organism>
<feature type="region of interest" description="Disordered" evidence="1">
    <location>
        <begin position="118"/>
        <end position="163"/>
    </location>
</feature>
<sequence length="163" mass="19038">MSSISLTNLHECEGNGTDEHGNKVDPFTLEPLDNDVNNVIKIGKHCFNADSYKQYFNGFGFTNYNVDLDEDPLEVWLNEIERNPDIPFRSGFGPVFTREQLINLYNRFSTYEETYGNGEACGKKKRKHNRRKSHKRKTGKTGKRKNKKTKRTKNKRHSTKRHK</sequence>